<comment type="catalytic activity">
    <reaction evidence="1">
        <text>a ribonucleoside 3'-phosphate + H2O = a ribonucleoside + phosphate</text>
        <dbReference type="Rhea" id="RHEA:10144"/>
        <dbReference type="ChEBI" id="CHEBI:13197"/>
        <dbReference type="ChEBI" id="CHEBI:15377"/>
        <dbReference type="ChEBI" id="CHEBI:18254"/>
        <dbReference type="ChEBI" id="CHEBI:43474"/>
        <dbReference type="EC" id="3.1.3.6"/>
    </reaction>
</comment>
<dbReference type="AlphaFoldDB" id="A0A0K2SL90"/>
<dbReference type="Gene3D" id="3.90.780.10">
    <property type="entry name" value="5'-Nucleotidase, C-terminal domain"/>
    <property type="match status" value="1"/>
</dbReference>
<keyword evidence="7 11" id="KW-0732">Signal</keyword>
<evidence type="ECO:0000256" key="11">
    <source>
        <dbReference type="RuleBase" id="RU362119"/>
    </source>
</evidence>
<dbReference type="InterPro" id="IPR041827">
    <property type="entry name" value="CpdB_N"/>
</dbReference>
<dbReference type="GO" id="GO:0046872">
    <property type="term" value="F:metal ion binding"/>
    <property type="evidence" value="ECO:0007669"/>
    <property type="project" value="UniProtKB-KW"/>
</dbReference>
<dbReference type="InterPro" id="IPR004843">
    <property type="entry name" value="Calcineurin-like_PHP"/>
</dbReference>
<evidence type="ECO:0000259" key="13">
    <source>
        <dbReference type="Pfam" id="PF02872"/>
    </source>
</evidence>
<dbReference type="OrthoDB" id="9775118at2"/>
<comment type="cofactor">
    <cofactor evidence="3">
        <name>a divalent metal cation</name>
        <dbReference type="ChEBI" id="CHEBI:60240"/>
    </cofactor>
</comment>
<keyword evidence="9 11" id="KW-0378">Hydrolase</keyword>
<evidence type="ECO:0000256" key="10">
    <source>
        <dbReference type="ARBA" id="ARBA00023268"/>
    </source>
</evidence>
<keyword evidence="8 11" id="KW-0547">Nucleotide-binding</keyword>
<evidence type="ECO:0000256" key="1">
    <source>
        <dbReference type="ARBA" id="ARBA00000527"/>
    </source>
</evidence>
<comment type="similarity">
    <text evidence="5 11">Belongs to the 5'-nucleotidase family.</text>
</comment>
<dbReference type="SUPFAM" id="SSF56300">
    <property type="entry name" value="Metallo-dependent phosphatases"/>
    <property type="match status" value="1"/>
</dbReference>
<dbReference type="InterPro" id="IPR036907">
    <property type="entry name" value="5'-Nucleotdase_C_sf"/>
</dbReference>
<name>A0A0K2SL90_LIMPI</name>
<organism evidence="14 15">
    <name type="scientific">Limnochorda pilosa</name>
    <dbReference type="NCBI Taxonomy" id="1555112"/>
    <lineage>
        <taxon>Bacteria</taxon>
        <taxon>Bacillati</taxon>
        <taxon>Bacillota</taxon>
        <taxon>Limnochordia</taxon>
        <taxon>Limnochordales</taxon>
        <taxon>Limnochordaceae</taxon>
        <taxon>Limnochorda</taxon>
    </lineage>
</organism>
<proteinExistence type="inferred from homology"/>
<keyword evidence="6" id="KW-0479">Metal-binding</keyword>
<dbReference type="PANTHER" id="PTHR11575:SF6">
    <property type="entry name" value="2',3'-CYCLIC-NUCLEOTIDE 2'-PHOSPHODIESTERASE_3'-NUCLEOTIDASE"/>
    <property type="match status" value="1"/>
</dbReference>
<dbReference type="PANTHER" id="PTHR11575">
    <property type="entry name" value="5'-NUCLEOTIDASE-RELATED"/>
    <property type="match status" value="1"/>
</dbReference>
<evidence type="ECO:0000256" key="2">
    <source>
        <dbReference type="ARBA" id="ARBA00001730"/>
    </source>
</evidence>
<dbReference type="KEGG" id="lpil:LIP_2042"/>
<dbReference type="RefSeq" id="WP_068137376.1">
    <property type="nucleotide sequence ID" value="NZ_AP014924.1"/>
</dbReference>
<keyword evidence="10" id="KW-0511">Multifunctional enzyme</keyword>
<feature type="chain" id="PRO_5005393088" evidence="11">
    <location>
        <begin position="29"/>
        <end position="680"/>
    </location>
</feature>
<dbReference type="InterPro" id="IPR006179">
    <property type="entry name" value="5_nucleotidase/apyrase"/>
</dbReference>
<dbReference type="GO" id="GO:0008663">
    <property type="term" value="F:2',3'-cyclic-nucleotide 2'-phosphodiesterase activity"/>
    <property type="evidence" value="ECO:0007669"/>
    <property type="project" value="UniProtKB-EC"/>
</dbReference>
<dbReference type="PRINTS" id="PR01607">
    <property type="entry name" value="APYRASEFAMLY"/>
</dbReference>
<dbReference type="NCBIfam" id="NF006938">
    <property type="entry name" value="PRK09420.1"/>
    <property type="match status" value="1"/>
</dbReference>
<dbReference type="CDD" id="cd07410">
    <property type="entry name" value="MPP_CpdB_N"/>
    <property type="match status" value="1"/>
</dbReference>
<dbReference type="GO" id="GO:0009166">
    <property type="term" value="P:nucleotide catabolic process"/>
    <property type="evidence" value="ECO:0007669"/>
    <property type="project" value="InterPro"/>
</dbReference>
<dbReference type="PROSITE" id="PS00786">
    <property type="entry name" value="5_NUCLEOTIDASE_2"/>
    <property type="match status" value="1"/>
</dbReference>
<evidence type="ECO:0000256" key="7">
    <source>
        <dbReference type="ARBA" id="ARBA00022729"/>
    </source>
</evidence>
<dbReference type="GO" id="GO:0000166">
    <property type="term" value="F:nucleotide binding"/>
    <property type="evidence" value="ECO:0007669"/>
    <property type="project" value="UniProtKB-KW"/>
</dbReference>
<gene>
    <name evidence="14" type="ORF">LIP_2042</name>
</gene>
<evidence type="ECO:0000313" key="15">
    <source>
        <dbReference type="Proteomes" id="UP000065807"/>
    </source>
</evidence>
<dbReference type="InterPro" id="IPR008334">
    <property type="entry name" value="5'-Nucleotdase_C"/>
</dbReference>
<evidence type="ECO:0000313" key="14">
    <source>
        <dbReference type="EMBL" id="BAS27883.1"/>
    </source>
</evidence>
<dbReference type="InterPro" id="IPR029052">
    <property type="entry name" value="Metallo-depent_PP-like"/>
</dbReference>
<feature type="signal peptide" evidence="11">
    <location>
        <begin position="1"/>
        <end position="28"/>
    </location>
</feature>
<dbReference type="Gene3D" id="3.60.21.10">
    <property type="match status" value="1"/>
</dbReference>
<keyword evidence="15" id="KW-1185">Reference proteome</keyword>
<dbReference type="PATRIC" id="fig|1555112.3.peg.2077"/>
<dbReference type="Proteomes" id="UP000065807">
    <property type="component" value="Chromosome"/>
</dbReference>
<dbReference type="GO" id="GO:0008254">
    <property type="term" value="F:3'-nucleotidase activity"/>
    <property type="evidence" value="ECO:0007669"/>
    <property type="project" value="UniProtKB-EC"/>
</dbReference>
<evidence type="ECO:0000259" key="12">
    <source>
        <dbReference type="Pfam" id="PF00149"/>
    </source>
</evidence>
<comment type="subcellular location">
    <subcellularLocation>
        <location evidence="4">Cell envelope</location>
    </subcellularLocation>
</comment>
<dbReference type="SUPFAM" id="SSF55816">
    <property type="entry name" value="5'-nucleotidase (syn. UDP-sugar hydrolase), C-terminal domain"/>
    <property type="match status" value="1"/>
</dbReference>
<accession>A0A0K2SL90</accession>
<sequence>MELRWRRRLAGVLVALALLVSFSSVAGASELVLMATTDIHANIYPWDYYGNRPDESVGLAKIYTLVKQIRAEHPNTLLVDDGDLIQGSPLASYLVNVKPPDLGEVHPIIDVLNRMGFDAAAIGNHEFNFGLPYAENVFAGAAFPILSANVYEPGTREPHFTPYVILERSLDGKPIKIGLIGFTPPQIMVWDRGNLTGKVEAGSIVDAARRFVPDMKAQGADLIVALAHTGAYPGASTAPGALAENAAFALAQTVPGIDVIVVGHSHQEIPGKGLPDHPDGQVNGVQLVQPSFWGKALGVVTLDLEAGSDGWRVTAKKAELLPVKEVQPAPEVVAWARPVHEATVAYVTSPIGETLVPISSRASQLTDTAVIQLINDVQRQYVQEHLKGTEYERLPVLSAAAPFKSGYGGETDFTDIPSGGVTIGDVASMYIYDNTLKAIKVTGADLKAWLEHASRKFNQISPGHGDQPLFTSWPGYNFDQIDGIGYRIDATQPEGQRIVDLTFQGRPVAPDQAFVLATNNYRADGGGGFPATGEKAQVVFDPQIASRQLIVEAISRAGTINPTPDHNWSLVPNYLDHPQAAYVYPLVDRGIYVGDLQGRLALDAPLTRGVWAGMVKRGLGLDLAVDQPGAPVTAADAARDLGGYVGDELLAGDADQTLTQADAAQLLAGILAAQSVLVGR</sequence>
<comment type="catalytic activity">
    <reaction evidence="2">
        <text>a nucleoside 2',3'-cyclic phosphate + H2O = a nucleoside 3'-phosphate + H(+)</text>
        <dbReference type="Rhea" id="RHEA:19621"/>
        <dbReference type="ChEBI" id="CHEBI:15377"/>
        <dbReference type="ChEBI" id="CHEBI:15378"/>
        <dbReference type="ChEBI" id="CHEBI:66949"/>
        <dbReference type="ChEBI" id="CHEBI:66954"/>
        <dbReference type="EC" id="3.1.4.16"/>
    </reaction>
</comment>
<reference evidence="15" key="1">
    <citation type="submission" date="2015-07" db="EMBL/GenBank/DDBJ databases">
        <title>Complete genome sequence and phylogenetic analysis of Limnochorda pilosa.</title>
        <authorList>
            <person name="Watanabe M."/>
            <person name="Kojima H."/>
            <person name="Fukui M."/>
        </authorList>
    </citation>
    <scope>NUCLEOTIDE SEQUENCE [LARGE SCALE GENOMIC DNA]</scope>
    <source>
        <strain evidence="15">HC45</strain>
    </source>
</reference>
<dbReference type="Pfam" id="PF00149">
    <property type="entry name" value="Metallophos"/>
    <property type="match status" value="1"/>
</dbReference>
<protein>
    <submittedName>
        <fullName evidence="14">2', 3'-cyclic nucleotide 2'-phosphodiesterase</fullName>
    </submittedName>
</protein>
<reference evidence="15" key="2">
    <citation type="journal article" date="2016" name="Int. J. Syst. Evol. Microbiol.">
        <title>Complete genome sequence and cell structure of Limnochorda pilosa, a Gram-negative spore-former within the phylum Firmicutes.</title>
        <authorList>
            <person name="Watanabe M."/>
            <person name="Kojima H."/>
            <person name="Fukui M."/>
        </authorList>
    </citation>
    <scope>NUCLEOTIDE SEQUENCE [LARGE SCALE GENOMIC DNA]</scope>
    <source>
        <strain evidence="15">HC45</strain>
    </source>
</reference>
<evidence type="ECO:0000256" key="5">
    <source>
        <dbReference type="ARBA" id="ARBA00006654"/>
    </source>
</evidence>
<dbReference type="InterPro" id="IPR006146">
    <property type="entry name" value="5'-Nucleotdase_CS"/>
</dbReference>
<feature type="domain" description="Calcineurin-like phosphoesterase" evidence="12">
    <location>
        <begin position="34"/>
        <end position="267"/>
    </location>
</feature>
<evidence type="ECO:0000256" key="6">
    <source>
        <dbReference type="ARBA" id="ARBA00022723"/>
    </source>
</evidence>
<evidence type="ECO:0000256" key="8">
    <source>
        <dbReference type="ARBA" id="ARBA00022741"/>
    </source>
</evidence>
<dbReference type="PROSITE" id="PS00785">
    <property type="entry name" value="5_NUCLEOTIDASE_1"/>
    <property type="match status" value="1"/>
</dbReference>
<evidence type="ECO:0000256" key="9">
    <source>
        <dbReference type="ARBA" id="ARBA00022801"/>
    </source>
</evidence>
<dbReference type="STRING" id="1555112.LIP_2042"/>
<dbReference type="EMBL" id="AP014924">
    <property type="protein sequence ID" value="BAS27883.1"/>
    <property type="molecule type" value="Genomic_DNA"/>
</dbReference>
<evidence type="ECO:0000256" key="4">
    <source>
        <dbReference type="ARBA" id="ARBA00004196"/>
    </source>
</evidence>
<evidence type="ECO:0000256" key="3">
    <source>
        <dbReference type="ARBA" id="ARBA00001968"/>
    </source>
</evidence>
<dbReference type="GO" id="GO:0030288">
    <property type="term" value="C:outer membrane-bounded periplasmic space"/>
    <property type="evidence" value="ECO:0007669"/>
    <property type="project" value="TreeGrafter"/>
</dbReference>
<feature type="domain" description="5'-Nucleotidase C-terminal" evidence="13">
    <location>
        <begin position="351"/>
        <end position="532"/>
    </location>
</feature>
<dbReference type="Pfam" id="PF02872">
    <property type="entry name" value="5_nucleotid_C"/>
    <property type="match status" value="1"/>
</dbReference>